<accession>A0A8S4F6K1</accession>
<organism evidence="3 4">
    <name type="scientific">Plutella xylostella</name>
    <name type="common">Diamondback moth</name>
    <name type="synonym">Plutella maculipennis</name>
    <dbReference type="NCBI Taxonomy" id="51655"/>
    <lineage>
        <taxon>Eukaryota</taxon>
        <taxon>Metazoa</taxon>
        <taxon>Ecdysozoa</taxon>
        <taxon>Arthropoda</taxon>
        <taxon>Hexapoda</taxon>
        <taxon>Insecta</taxon>
        <taxon>Pterygota</taxon>
        <taxon>Neoptera</taxon>
        <taxon>Endopterygota</taxon>
        <taxon>Lepidoptera</taxon>
        <taxon>Glossata</taxon>
        <taxon>Ditrysia</taxon>
        <taxon>Yponomeutoidea</taxon>
        <taxon>Plutellidae</taxon>
        <taxon>Plutella</taxon>
    </lineage>
</organism>
<dbReference type="Pfam" id="PF05199">
    <property type="entry name" value="GMC_oxred_C"/>
    <property type="match status" value="1"/>
</dbReference>
<proteinExistence type="inferred from homology"/>
<feature type="domain" description="Glucose-methanol-choline oxidoreductase N-terminal" evidence="2">
    <location>
        <begin position="470"/>
        <end position="484"/>
    </location>
</feature>
<dbReference type="PANTHER" id="PTHR11552">
    <property type="entry name" value="GLUCOSE-METHANOL-CHOLINE GMC OXIDOREDUCTASE"/>
    <property type="match status" value="1"/>
</dbReference>
<gene>
    <name evidence="3" type="ORF">PLXY2_LOCUS7538</name>
</gene>
<name>A0A8S4F6K1_PLUXY</name>
<dbReference type="InterPro" id="IPR012132">
    <property type="entry name" value="GMC_OxRdtase"/>
</dbReference>
<dbReference type="InterPro" id="IPR036188">
    <property type="entry name" value="FAD/NAD-bd_sf"/>
</dbReference>
<dbReference type="InterPro" id="IPR007867">
    <property type="entry name" value="GMC_OxRtase_C"/>
</dbReference>
<dbReference type="PROSITE" id="PS00624">
    <property type="entry name" value="GMC_OXRED_2"/>
    <property type="match status" value="1"/>
</dbReference>
<dbReference type="GO" id="GO:0016614">
    <property type="term" value="F:oxidoreductase activity, acting on CH-OH group of donors"/>
    <property type="evidence" value="ECO:0007669"/>
    <property type="project" value="InterPro"/>
</dbReference>
<dbReference type="SUPFAM" id="SSF51905">
    <property type="entry name" value="FAD/NAD(P)-binding domain"/>
    <property type="match status" value="1"/>
</dbReference>
<evidence type="ECO:0000259" key="2">
    <source>
        <dbReference type="PROSITE" id="PS00624"/>
    </source>
</evidence>
<dbReference type="Gene3D" id="3.30.560.10">
    <property type="entry name" value="Glucose Oxidase, domain 3"/>
    <property type="match status" value="1"/>
</dbReference>
<evidence type="ECO:0000256" key="1">
    <source>
        <dbReference type="ARBA" id="ARBA00010790"/>
    </source>
</evidence>
<dbReference type="Pfam" id="PF00732">
    <property type="entry name" value="GMC_oxred_N"/>
    <property type="match status" value="1"/>
</dbReference>
<comment type="caution">
    <text evidence="3">The sequence shown here is derived from an EMBL/GenBank/DDBJ whole genome shotgun (WGS) entry which is preliminary data.</text>
</comment>
<dbReference type="SUPFAM" id="SSF54373">
    <property type="entry name" value="FAD-linked reductases, C-terminal domain"/>
    <property type="match status" value="1"/>
</dbReference>
<dbReference type="AlphaFoldDB" id="A0A8S4F6K1"/>
<dbReference type="InterPro" id="IPR000172">
    <property type="entry name" value="GMC_OxRdtase_N"/>
</dbReference>
<dbReference type="Gene3D" id="3.50.50.60">
    <property type="entry name" value="FAD/NAD(P)-binding domain"/>
    <property type="match status" value="1"/>
</dbReference>
<comment type="similarity">
    <text evidence="1">Belongs to the GMC oxidoreductase family.</text>
</comment>
<dbReference type="Proteomes" id="UP000653454">
    <property type="component" value="Unassembled WGS sequence"/>
</dbReference>
<evidence type="ECO:0000313" key="3">
    <source>
        <dbReference type="EMBL" id="CAG9122271.1"/>
    </source>
</evidence>
<protein>
    <submittedName>
        <fullName evidence="3">(diamondback moth) hypothetical protein</fullName>
    </submittedName>
</protein>
<dbReference type="EMBL" id="CAJHNJ030000026">
    <property type="protein sequence ID" value="CAG9122271.1"/>
    <property type="molecule type" value="Genomic_DNA"/>
</dbReference>
<dbReference type="PANTHER" id="PTHR11552:SF154">
    <property type="entry name" value="FI04917P"/>
    <property type="match status" value="1"/>
</dbReference>
<sequence length="772" mass="85672">MTSQIWSPPDIRGVCAEEQAPLTSCSQTGFMFLALVTQLFGGSSDTPKPISGPGQNYGTLGGISYGVSKPVNPFYGTVTSPAFETSILGPTQVTPLGPLPSNFLRPEVQSVTPGLGPVRNQFPFDGQGFASQAKGVKVSHHSSASFYMKKDNEPEVKFEFGSASSRHPVSRSDFEDVLASDSEKVTVKVDEEAKVKAKKKEKRRRKKRQVIEEYDFIIVGAGSAGCVLANRLSEVKSWKILLLEAGPEEPDVTSVPSFAPLLGSSNIDWQYRTQPEELTCRAQRGQTCPWFRGRTMGGSSAINYLVYMRGNRKDYDHWAELGNIGWSYKEVLPYFKKAENNRDFEAKDKHYHSVGGPLNVERYPFLDINSMMLVQAFKERGIPLTDFNGPHQLGTDIAQSTSRHGRRWSVNIAYIRPIHNKRPNLVIIKNALATKLIIDSFSKTAHGVEYIKHGALHLVYAKKEVIVSGGPINSPKLLMLSGVGPKEHLQSLGIPVLSDLRVGSNLMDHVTTDALIVQLNRTNTLVPSEVLFNSVYDYYYQGPKKNGPLATTNTLNGVAFIKTEFSYDGPGVPDIQFHFDGRNVREFYADPTHYLASNIFPLAYHDGLSVRPLLLVPKSRGVVLLNASDPVFGPPLIYPGFFSHKHDVDTLVAAMRFSVSLEETEAFRASGAYFVRTPVEACAHHHWGTYEYFFCLLVQYTSTIYHPAGTCKMGPNWDKDAVVDPRLRVYGIKKLRVIDSSIMPVIIRGNLNAPTIMIAEKAADMIKTDWLL</sequence>
<evidence type="ECO:0000313" key="4">
    <source>
        <dbReference type="Proteomes" id="UP000653454"/>
    </source>
</evidence>
<reference evidence="3" key="1">
    <citation type="submission" date="2020-11" db="EMBL/GenBank/DDBJ databases">
        <authorList>
            <person name="Whiteford S."/>
        </authorList>
    </citation>
    <scope>NUCLEOTIDE SEQUENCE</scope>
</reference>
<dbReference type="GO" id="GO:0050660">
    <property type="term" value="F:flavin adenine dinucleotide binding"/>
    <property type="evidence" value="ECO:0007669"/>
    <property type="project" value="InterPro"/>
</dbReference>
<keyword evidence="4" id="KW-1185">Reference proteome</keyword>